<name>A0A226EJJ0_FOLCA</name>
<dbReference type="AlphaFoldDB" id="A0A226EJJ0"/>
<dbReference type="Proteomes" id="UP000198287">
    <property type="component" value="Unassembled WGS sequence"/>
</dbReference>
<dbReference type="GO" id="GO:0005737">
    <property type="term" value="C:cytoplasm"/>
    <property type="evidence" value="ECO:0007669"/>
    <property type="project" value="TreeGrafter"/>
</dbReference>
<feature type="signal peptide" evidence="1">
    <location>
        <begin position="1"/>
        <end position="29"/>
    </location>
</feature>
<dbReference type="Gene3D" id="3.40.525.10">
    <property type="entry name" value="CRAL-TRIO lipid binding domain"/>
    <property type="match status" value="1"/>
</dbReference>
<dbReference type="PANTHER" id="PTHR23324:SF87">
    <property type="entry name" value="CRAL-TRIO DOMAIN-CONTAINING PROTEIN C34C12.6"/>
    <property type="match status" value="1"/>
</dbReference>
<feature type="chain" id="PRO_5013098856" description="CRAL-TRIO domain-containing protein" evidence="1">
    <location>
        <begin position="30"/>
        <end position="283"/>
    </location>
</feature>
<dbReference type="InterPro" id="IPR036865">
    <property type="entry name" value="CRAL-TRIO_dom_sf"/>
</dbReference>
<dbReference type="InterPro" id="IPR001251">
    <property type="entry name" value="CRAL-TRIO_dom"/>
</dbReference>
<dbReference type="PROSITE" id="PS51257">
    <property type="entry name" value="PROKAR_LIPOPROTEIN"/>
    <property type="match status" value="1"/>
</dbReference>
<dbReference type="PANTHER" id="PTHR23324">
    <property type="entry name" value="SEC14 RELATED PROTEIN"/>
    <property type="match status" value="1"/>
</dbReference>
<feature type="domain" description="CRAL-TRIO" evidence="2">
    <location>
        <begin position="113"/>
        <end position="281"/>
    </location>
</feature>
<dbReference type="EMBL" id="LNIX01000003">
    <property type="protein sequence ID" value="OXA57802.1"/>
    <property type="molecule type" value="Genomic_DNA"/>
</dbReference>
<dbReference type="SUPFAM" id="SSF52087">
    <property type="entry name" value="CRAL/TRIO domain"/>
    <property type="match status" value="1"/>
</dbReference>
<dbReference type="InterPro" id="IPR036273">
    <property type="entry name" value="CRAL/TRIO_N_dom_sf"/>
</dbReference>
<dbReference type="InterPro" id="IPR011074">
    <property type="entry name" value="CRAL/TRIO_N_dom"/>
</dbReference>
<dbReference type="CDD" id="cd00170">
    <property type="entry name" value="SEC14"/>
    <property type="match status" value="1"/>
</dbReference>
<dbReference type="PROSITE" id="PS50191">
    <property type="entry name" value="CRAL_TRIO"/>
    <property type="match status" value="1"/>
</dbReference>
<keyword evidence="4" id="KW-1185">Reference proteome</keyword>
<dbReference type="SUPFAM" id="SSF46938">
    <property type="entry name" value="CRAL/TRIO N-terminal domain"/>
    <property type="match status" value="1"/>
</dbReference>
<comment type="caution">
    <text evidence="3">The sequence shown here is derived from an EMBL/GenBank/DDBJ whole genome shotgun (WGS) entry which is preliminary data.</text>
</comment>
<accession>A0A226EJJ0</accession>
<dbReference type="SMART" id="SM00516">
    <property type="entry name" value="SEC14"/>
    <property type="match status" value="1"/>
</dbReference>
<protein>
    <recommendedName>
        <fullName evidence="2">CRAL-TRIO domain-containing protein</fullName>
    </recommendedName>
</protein>
<organism evidence="3 4">
    <name type="scientific">Folsomia candida</name>
    <name type="common">Springtail</name>
    <dbReference type="NCBI Taxonomy" id="158441"/>
    <lineage>
        <taxon>Eukaryota</taxon>
        <taxon>Metazoa</taxon>
        <taxon>Ecdysozoa</taxon>
        <taxon>Arthropoda</taxon>
        <taxon>Hexapoda</taxon>
        <taxon>Collembola</taxon>
        <taxon>Entomobryomorpha</taxon>
        <taxon>Isotomoidea</taxon>
        <taxon>Isotomidae</taxon>
        <taxon>Proisotominae</taxon>
        <taxon>Folsomia</taxon>
    </lineage>
</organism>
<reference evidence="3 4" key="1">
    <citation type="submission" date="2015-12" db="EMBL/GenBank/DDBJ databases">
        <title>The genome of Folsomia candida.</title>
        <authorList>
            <person name="Faddeeva A."/>
            <person name="Derks M.F."/>
            <person name="Anvar Y."/>
            <person name="Smit S."/>
            <person name="Van Straalen N."/>
            <person name="Roelofs D."/>
        </authorList>
    </citation>
    <scope>NUCLEOTIDE SEQUENCE [LARGE SCALE GENOMIC DNA]</scope>
    <source>
        <strain evidence="3 4">VU population</strain>
        <tissue evidence="3">Whole body</tissue>
    </source>
</reference>
<dbReference type="SMART" id="SM01100">
    <property type="entry name" value="CRAL_TRIO_N"/>
    <property type="match status" value="1"/>
</dbReference>
<dbReference type="OMA" id="ACINCCK"/>
<sequence>MTNNRSINSNLIWITFTIIILACINCCKGVTFEEEVTLSESELHALQEFKQKVIPKLKVDYMKEDIYLVKWLRARKFDVDKAVEFLNRHLSWRDSTNFDKLDDSDFQDFIHDYPYEIVGQDKEGKPILHCYLGDWDFRKAALAGKMDKMILYASKMFNDAWLKVRDLQQSGQNVTRYVIVIDVGKINIRQHINPASMPFYIGVVLSYERNFPKQGSNIWVVNTPRIFEVALTLARSVMDEETKATFKVYGNNREEWTSVLREYIEPDQLTRTFGGTMPSKFGF</sequence>
<keyword evidence="1" id="KW-0732">Signal</keyword>
<dbReference type="OrthoDB" id="6682367at2759"/>
<proteinExistence type="predicted"/>
<dbReference type="Pfam" id="PF00650">
    <property type="entry name" value="CRAL_TRIO"/>
    <property type="match status" value="1"/>
</dbReference>
<evidence type="ECO:0000259" key="2">
    <source>
        <dbReference type="PROSITE" id="PS50191"/>
    </source>
</evidence>
<dbReference type="InterPro" id="IPR051064">
    <property type="entry name" value="SEC14/CRAL-TRIO_domain"/>
</dbReference>
<evidence type="ECO:0000313" key="3">
    <source>
        <dbReference type="EMBL" id="OXA57802.1"/>
    </source>
</evidence>
<evidence type="ECO:0000256" key="1">
    <source>
        <dbReference type="SAM" id="SignalP"/>
    </source>
</evidence>
<gene>
    <name evidence="3" type="ORF">Fcan01_06572</name>
</gene>
<evidence type="ECO:0000313" key="4">
    <source>
        <dbReference type="Proteomes" id="UP000198287"/>
    </source>
</evidence>